<dbReference type="Proteomes" id="UP000094893">
    <property type="component" value="Unassembled WGS sequence"/>
</dbReference>
<accession>A0A1C2IBL4</accession>
<comment type="caution">
    <text evidence="1">The sequence shown here is derived from an EMBL/GenBank/DDBJ whole genome shotgun (WGS) entry which is preliminary data.</text>
</comment>
<dbReference type="RefSeq" id="WP_024892836.1">
    <property type="nucleotide sequence ID" value="NZ_LWRZ01000204.1"/>
</dbReference>
<reference evidence="1 2" key="1">
    <citation type="journal article" date="2016" name="Int. J. Mol. Sci.">
        <title>Comparative genomics of the extreme acidophile Acidithiobacillus thiooxidans reveals intraspecific divergence and niche adaptation.</title>
        <authorList>
            <person name="Zhang X."/>
            <person name="Feng X."/>
            <person name="Tao J."/>
            <person name="Ma L."/>
            <person name="Xiao Y."/>
            <person name="Liang Y."/>
            <person name="Liu X."/>
            <person name="Yin H."/>
        </authorList>
    </citation>
    <scope>NUCLEOTIDE SEQUENCE [LARGE SCALE GENOMIC DNA]</scope>
    <source>
        <strain evidence="1 2">A02</strain>
    </source>
</reference>
<dbReference type="AlphaFoldDB" id="A0A1C2IBL4"/>
<proteinExistence type="predicted"/>
<sequence length="115" mass="13051">MMRQDAKSLALFRAIHAKLLMAGDQSPYLRAALTWAAKFSKERPEDIWLAEWVNLLGAALQTYAGLDALHTLMLSNDQHAIDMRSSSPFPGVLTVKERTRVLREFEEQWHDGRAA</sequence>
<gene>
    <name evidence="1" type="ORF">A6P07_00375</name>
</gene>
<evidence type="ECO:0000313" key="1">
    <source>
        <dbReference type="EMBL" id="OCX77308.1"/>
    </source>
</evidence>
<protein>
    <submittedName>
        <fullName evidence="1">Uncharacterized protein</fullName>
    </submittedName>
</protein>
<name>A0A1C2IBL4_ACITH</name>
<evidence type="ECO:0000313" key="2">
    <source>
        <dbReference type="Proteomes" id="UP000094893"/>
    </source>
</evidence>
<organism evidence="1 2">
    <name type="scientific">Acidithiobacillus thiooxidans</name>
    <name type="common">Thiobacillus thiooxidans</name>
    <dbReference type="NCBI Taxonomy" id="930"/>
    <lineage>
        <taxon>Bacteria</taxon>
        <taxon>Pseudomonadati</taxon>
        <taxon>Pseudomonadota</taxon>
        <taxon>Acidithiobacillia</taxon>
        <taxon>Acidithiobacillales</taxon>
        <taxon>Acidithiobacillaceae</taxon>
        <taxon>Acidithiobacillus</taxon>
    </lineage>
</organism>
<dbReference type="EMBL" id="LWSA01000005">
    <property type="protein sequence ID" value="OCX77308.1"/>
    <property type="molecule type" value="Genomic_DNA"/>
</dbReference>